<protein>
    <recommendedName>
        <fullName evidence="2">Peptidase S1 domain-containing protein</fullName>
    </recommendedName>
</protein>
<dbReference type="GO" id="GO:0004252">
    <property type="term" value="F:serine-type endopeptidase activity"/>
    <property type="evidence" value="ECO:0007669"/>
    <property type="project" value="InterPro"/>
</dbReference>
<accession>A0A061QUS7</accession>
<sequence>ALSWQLVYQSDKELCFAPENGKGICSGDSGAPVVARNLETQEWIQVGVTAYGPAVCGQGPDFAARVSFYANEILGIVKK</sequence>
<dbReference type="InterPro" id="IPR001254">
    <property type="entry name" value="Trypsin_dom"/>
</dbReference>
<proteinExistence type="predicted"/>
<dbReference type="EMBL" id="GBEZ01024832">
    <property type="protein sequence ID" value="JAC62195.1"/>
    <property type="molecule type" value="Transcribed_RNA"/>
</dbReference>
<dbReference type="Gene3D" id="2.40.10.10">
    <property type="entry name" value="Trypsin-like serine proteases"/>
    <property type="match status" value="1"/>
</dbReference>
<dbReference type="SUPFAM" id="SSF50494">
    <property type="entry name" value="Trypsin-like serine proteases"/>
    <property type="match status" value="1"/>
</dbReference>
<name>A0A061QUS7_9CHLO</name>
<dbReference type="AlphaFoldDB" id="A0A061QUS7"/>
<dbReference type="Pfam" id="PF00089">
    <property type="entry name" value="Trypsin"/>
    <property type="match status" value="1"/>
</dbReference>
<dbReference type="InterPro" id="IPR009003">
    <property type="entry name" value="Peptidase_S1_PA"/>
</dbReference>
<evidence type="ECO:0000313" key="3">
    <source>
        <dbReference type="EMBL" id="JAC62195.1"/>
    </source>
</evidence>
<dbReference type="GO" id="GO:0006508">
    <property type="term" value="P:proteolysis"/>
    <property type="evidence" value="ECO:0007669"/>
    <property type="project" value="InterPro"/>
</dbReference>
<gene>
    <name evidence="3" type="ORF">TSPGSL018_24007</name>
</gene>
<feature type="non-terminal residue" evidence="3">
    <location>
        <position position="79"/>
    </location>
</feature>
<dbReference type="InterPro" id="IPR051487">
    <property type="entry name" value="Ser/Thr_Proteases_Immune/Dev"/>
</dbReference>
<evidence type="ECO:0000259" key="2">
    <source>
        <dbReference type="Pfam" id="PF00089"/>
    </source>
</evidence>
<dbReference type="InterPro" id="IPR043504">
    <property type="entry name" value="Peptidase_S1_PA_chymotrypsin"/>
</dbReference>
<keyword evidence="1" id="KW-1015">Disulfide bond</keyword>
<evidence type="ECO:0000256" key="1">
    <source>
        <dbReference type="ARBA" id="ARBA00023157"/>
    </source>
</evidence>
<feature type="domain" description="Peptidase S1" evidence="2">
    <location>
        <begin position="10"/>
        <end position="71"/>
    </location>
</feature>
<dbReference type="PANTHER" id="PTHR24256">
    <property type="entry name" value="TRYPTASE-RELATED"/>
    <property type="match status" value="1"/>
</dbReference>
<organism evidence="3">
    <name type="scientific">Tetraselmis sp. GSL018</name>
    <dbReference type="NCBI Taxonomy" id="582737"/>
    <lineage>
        <taxon>Eukaryota</taxon>
        <taxon>Viridiplantae</taxon>
        <taxon>Chlorophyta</taxon>
        <taxon>core chlorophytes</taxon>
        <taxon>Chlorodendrophyceae</taxon>
        <taxon>Chlorodendrales</taxon>
        <taxon>Chlorodendraceae</taxon>
        <taxon>Tetraselmis</taxon>
    </lineage>
</organism>
<reference evidence="3" key="1">
    <citation type="submission" date="2014-05" db="EMBL/GenBank/DDBJ databases">
        <title>The transcriptome of the halophilic microalga Tetraselmis sp. GSL018 isolated from the Great Salt Lake, Utah.</title>
        <authorList>
            <person name="Jinkerson R.E."/>
            <person name="D'Adamo S."/>
            <person name="Posewitz M.C."/>
        </authorList>
    </citation>
    <scope>NUCLEOTIDE SEQUENCE</scope>
    <source>
        <strain evidence="3">GSL018</strain>
    </source>
</reference>
<feature type="non-terminal residue" evidence="3">
    <location>
        <position position="1"/>
    </location>
</feature>